<name>A0A8T0VCA2_PANVG</name>
<protein>
    <submittedName>
        <fullName evidence="1">Uncharacterized protein</fullName>
    </submittedName>
</protein>
<comment type="caution">
    <text evidence="1">The sequence shown here is derived from an EMBL/GenBank/DDBJ whole genome shotgun (WGS) entry which is preliminary data.</text>
</comment>
<gene>
    <name evidence="1" type="ORF">PVAP13_3KG560501</name>
</gene>
<sequence length="96" mass="10371">MFIKYPRTLELDVGDRTSWVHVSHVPQRGLSSLSVGFLSTPPPPQMSTEISLRPGRWSMPVGAAPYLSHPFALKPSLSLSSLGIAPASKVRSSTDV</sequence>
<evidence type="ECO:0000313" key="1">
    <source>
        <dbReference type="EMBL" id="KAG2630934.1"/>
    </source>
</evidence>
<evidence type="ECO:0000313" key="2">
    <source>
        <dbReference type="Proteomes" id="UP000823388"/>
    </source>
</evidence>
<proteinExistence type="predicted"/>
<reference evidence="1" key="1">
    <citation type="submission" date="2020-05" db="EMBL/GenBank/DDBJ databases">
        <title>WGS assembly of Panicum virgatum.</title>
        <authorList>
            <person name="Lovell J.T."/>
            <person name="Jenkins J."/>
            <person name="Shu S."/>
            <person name="Juenger T.E."/>
            <person name="Schmutz J."/>
        </authorList>
    </citation>
    <scope>NUCLEOTIDE SEQUENCE</scope>
    <source>
        <strain evidence="1">AP13</strain>
    </source>
</reference>
<dbReference type="Proteomes" id="UP000823388">
    <property type="component" value="Chromosome 3K"/>
</dbReference>
<dbReference type="EMBL" id="CM029041">
    <property type="protein sequence ID" value="KAG2630934.1"/>
    <property type="molecule type" value="Genomic_DNA"/>
</dbReference>
<keyword evidence="2" id="KW-1185">Reference proteome</keyword>
<organism evidence="1 2">
    <name type="scientific">Panicum virgatum</name>
    <name type="common">Blackwell switchgrass</name>
    <dbReference type="NCBI Taxonomy" id="38727"/>
    <lineage>
        <taxon>Eukaryota</taxon>
        <taxon>Viridiplantae</taxon>
        <taxon>Streptophyta</taxon>
        <taxon>Embryophyta</taxon>
        <taxon>Tracheophyta</taxon>
        <taxon>Spermatophyta</taxon>
        <taxon>Magnoliopsida</taxon>
        <taxon>Liliopsida</taxon>
        <taxon>Poales</taxon>
        <taxon>Poaceae</taxon>
        <taxon>PACMAD clade</taxon>
        <taxon>Panicoideae</taxon>
        <taxon>Panicodae</taxon>
        <taxon>Paniceae</taxon>
        <taxon>Panicinae</taxon>
        <taxon>Panicum</taxon>
        <taxon>Panicum sect. Hiantes</taxon>
    </lineage>
</organism>
<accession>A0A8T0VCA2</accession>
<dbReference type="AlphaFoldDB" id="A0A8T0VCA2"/>